<dbReference type="Pfam" id="PF11716">
    <property type="entry name" value="MDMPI_N"/>
    <property type="match status" value="1"/>
</dbReference>
<evidence type="ECO:0000259" key="1">
    <source>
        <dbReference type="Pfam" id="PF11716"/>
    </source>
</evidence>
<dbReference type="InterPro" id="IPR017517">
    <property type="entry name" value="Maleyloyr_isom"/>
</dbReference>
<dbReference type="InterPro" id="IPR024344">
    <property type="entry name" value="MDMPI_metal-binding"/>
</dbReference>
<keyword evidence="3" id="KW-1185">Reference proteome</keyword>
<evidence type="ECO:0000313" key="2">
    <source>
        <dbReference type="EMBL" id="MFF5292274.1"/>
    </source>
</evidence>
<gene>
    <name evidence="2" type="ORF">ACFY35_22770</name>
</gene>
<evidence type="ECO:0000313" key="3">
    <source>
        <dbReference type="Proteomes" id="UP001602245"/>
    </source>
</evidence>
<dbReference type="InterPro" id="IPR034660">
    <property type="entry name" value="DinB/YfiT-like"/>
</dbReference>
<sequence>MTTRISELMAAAAERTVPVVRGIGDEQLSDPTPCAEFQVRDLMNHLYDVVVRFQAIAAKQSPDRSANPDHLHGDWRAQFADETRKLVEAWSDPAAVEGDNPGRGMPQAMVANLALVDLTVHGWDLARATGQAYTPDPEVVAAVGPFTEKMAPMGRERGAFAEMTEFPPDADEFARLLAYTGRKAG</sequence>
<feature type="domain" description="Mycothiol-dependent maleylpyruvate isomerase metal-binding" evidence="1">
    <location>
        <begin position="10"/>
        <end position="126"/>
    </location>
</feature>
<organism evidence="2 3">
    <name type="scientific">Paractinoplanes globisporus</name>
    <dbReference type="NCBI Taxonomy" id="113565"/>
    <lineage>
        <taxon>Bacteria</taxon>
        <taxon>Bacillati</taxon>
        <taxon>Actinomycetota</taxon>
        <taxon>Actinomycetes</taxon>
        <taxon>Micromonosporales</taxon>
        <taxon>Micromonosporaceae</taxon>
        <taxon>Paractinoplanes</taxon>
    </lineage>
</organism>
<protein>
    <submittedName>
        <fullName evidence="2">TIGR03086 family metal-binding protein</fullName>
    </submittedName>
</protein>
<dbReference type="NCBIfam" id="TIGR03083">
    <property type="entry name" value="maleylpyruvate isomerase family mycothiol-dependent enzyme"/>
    <property type="match status" value="1"/>
</dbReference>
<dbReference type="Proteomes" id="UP001602245">
    <property type="component" value="Unassembled WGS sequence"/>
</dbReference>
<comment type="caution">
    <text evidence="2">The sequence shown here is derived from an EMBL/GenBank/DDBJ whole genome shotgun (WGS) entry which is preliminary data.</text>
</comment>
<dbReference type="SUPFAM" id="SSF109854">
    <property type="entry name" value="DinB/YfiT-like putative metalloenzymes"/>
    <property type="match status" value="1"/>
</dbReference>
<accession>A0ABW6WHX6</accession>
<dbReference type="InterPro" id="IPR017520">
    <property type="entry name" value="CHP03086"/>
</dbReference>
<dbReference type="Gene3D" id="1.20.120.450">
    <property type="entry name" value="dinb family like domain"/>
    <property type="match status" value="1"/>
</dbReference>
<dbReference type="RefSeq" id="WP_026205401.1">
    <property type="nucleotide sequence ID" value="NZ_JBIAZU010000004.1"/>
</dbReference>
<proteinExistence type="predicted"/>
<name>A0ABW6WHX6_9ACTN</name>
<dbReference type="EMBL" id="JBIAZU010000004">
    <property type="protein sequence ID" value="MFF5292274.1"/>
    <property type="molecule type" value="Genomic_DNA"/>
</dbReference>
<reference evidence="2 3" key="1">
    <citation type="submission" date="2024-10" db="EMBL/GenBank/DDBJ databases">
        <title>The Natural Products Discovery Center: Release of the First 8490 Sequenced Strains for Exploring Actinobacteria Biosynthetic Diversity.</title>
        <authorList>
            <person name="Kalkreuter E."/>
            <person name="Kautsar S.A."/>
            <person name="Yang D."/>
            <person name="Bader C.D."/>
            <person name="Teijaro C.N."/>
            <person name="Fluegel L."/>
            <person name="Davis C.M."/>
            <person name="Simpson J.R."/>
            <person name="Lauterbach L."/>
            <person name="Steele A.D."/>
            <person name="Gui C."/>
            <person name="Meng S."/>
            <person name="Li G."/>
            <person name="Viehrig K."/>
            <person name="Ye F."/>
            <person name="Su P."/>
            <person name="Kiefer A.F."/>
            <person name="Nichols A."/>
            <person name="Cepeda A.J."/>
            <person name="Yan W."/>
            <person name="Fan B."/>
            <person name="Jiang Y."/>
            <person name="Adhikari A."/>
            <person name="Zheng C.-J."/>
            <person name="Schuster L."/>
            <person name="Cowan T.M."/>
            <person name="Smanski M.J."/>
            <person name="Chevrette M.G."/>
            <person name="De Carvalho L.P.S."/>
            <person name="Shen B."/>
        </authorList>
    </citation>
    <scope>NUCLEOTIDE SEQUENCE [LARGE SCALE GENOMIC DNA]</scope>
    <source>
        <strain evidence="2 3">NPDC000087</strain>
    </source>
</reference>
<dbReference type="NCBIfam" id="TIGR03086">
    <property type="entry name" value="TIGR03086 family metal-binding protein"/>
    <property type="match status" value="1"/>
</dbReference>